<feature type="chain" id="PRO_5043406529" evidence="1">
    <location>
        <begin position="29"/>
        <end position="93"/>
    </location>
</feature>
<accession>A0AAV7QK49</accession>
<gene>
    <name evidence="2" type="ORF">NDU88_007259</name>
</gene>
<dbReference type="AlphaFoldDB" id="A0AAV7QK49"/>
<organism evidence="2 3">
    <name type="scientific">Pleurodeles waltl</name>
    <name type="common">Iberian ribbed newt</name>
    <dbReference type="NCBI Taxonomy" id="8319"/>
    <lineage>
        <taxon>Eukaryota</taxon>
        <taxon>Metazoa</taxon>
        <taxon>Chordata</taxon>
        <taxon>Craniata</taxon>
        <taxon>Vertebrata</taxon>
        <taxon>Euteleostomi</taxon>
        <taxon>Amphibia</taxon>
        <taxon>Batrachia</taxon>
        <taxon>Caudata</taxon>
        <taxon>Salamandroidea</taxon>
        <taxon>Salamandridae</taxon>
        <taxon>Pleurodelinae</taxon>
        <taxon>Pleurodeles</taxon>
    </lineage>
</organism>
<evidence type="ECO:0000256" key="1">
    <source>
        <dbReference type="SAM" id="SignalP"/>
    </source>
</evidence>
<comment type="caution">
    <text evidence="2">The sequence shown here is derived from an EMBL/GenBank/DDBJ whole genome shotgun (WGS) entry which is preliminary data.</text>
</comment>
<sequence>MYGRELECTVAAHPLFLWKKLLLLAVVGQRGGRSGQKRAGSHCAERALHGAGNNCLSAVDQRAGTSWRTVEESVASDEGLRIYIKRPHELIVQ</sequence>
<keyword evidence="1" id="KW-0732">Signal</keyword>
<keyword evidence="3" id="KW-1185">Reference proteome</keyword>
<evidence type="ECO:0000313" key="2">
    <source>
        <dbReference type="EMBL" id="KAJ1140922.1"/>
    </source>
</evidence>
<dbReference type="Proteomes" id="UP001066276">
    <property type="component" value="Chromosome 6"/>
</dbReference>
<evidence type="ECO:0000313" key="3">
    <source>
        <dbReference type="Proteomes" id="UP001066276"/>
    </source>
</evidence>
<proteinExistence type="predicted"/>
<name>A0AAV7QK49_PLEWA</name>
<feature type="signal peptide" evidence="1">
    <location>
        <begin position="1"/>
        <end position="28"/>
    </location>
</feature>
<protein>
    <submittedName>
        <fullName evidence="2">Uncharacterized protein</fullName>
    </submittedName>
</protein>
<dbReference type="EMBL" id="JANPWB010000010">
    <property type="protein sequence ID" value="KAJ1140922.1"/>
    <property type="molecule type" value="Genomic_DNA"/>
</dbReference>
<reference evidence="2" key="1">
    <citation type="journal article" date="2022" name="bioRxiv">
        <title>Sequencing and chromosome-scale assembly of the giantPleurodeles waltlgenome.</title>
        <authorList>
            <person name="Brown T."/>
            <person name="Elewa A."/>
            <person name="Iarovenko S."/>
            <person name="Subramanian E."/>
            <person name="Araus A.J."/>
            <person name="Petzold A."/>
            <person name="Susuki M."/>
            <person name="Suzuki K.-i.T."/>
            <person name="Hayashi T."/>
            <person name="Toyoda A."/>
            <person name="Oliveira C."/>
            <person name="Osipova E."/>
            <person name="Leigh N.D."/>
            <person name="Simon A."/>
            <person name="Yun M.H."/>
        </authorList>
    </citation>
    <scope>NUCLEOTIDE SEQUENCE</scope>
    <source>
        <strain evidence="2">20211129_DDA</strain>
        <tissue evidence="2">Liver</tissue>
    </source>
</reference>